<dbReference type="AlphaFoldDB" id="A0A834IFY2"/>
<accession>A0A834IFY2</accession>
<gene>
    <name evidence="3" type="ORF">GWI33_005750</name>
</gene>
<evidence type="ECO:0000256" key="2">
    <source>
        <dbReference type="SAM" id="Phobius"/>
    </source>
</evidence>
<feature type="transmembrane region" description="Helical" evidence="2">
    <location>
        <begin position="12"/>
        <end position="33"/>
    </location>
</feature>
<comment type="caution">
    <text evidence="3">The sequence shown here is derived from an EMBL/GenBank/DDBJ whole genome shotgun (WGS) entry which is preliminary data.</text>
</comment>
<reference evidence="3" key="1">
    <citation type="submission" date="2020-08" db="EMBL/GenBank/DDBJ databases">
        <title>Genome sequencing and assembly of the red palm weevil Rhynchophorus ferrugineus.</title>
        <authorList>
            <person name="Dias G.B."/>
            <person name="Bergman C.M."/>
            <person name="Manee M."/>
        </authorList>
    </citation>
    <scope>NUCLEOTIDE SEQUENCE</scope>
    <source>
        <strain evidence="3">AA-2017</strain>
        <tissue evidence="3">Whole larva</tissue>
    </source>
</reference>
<keyword evidence="2" id="KW-1133">Transmembrane helix</keyword>
<evidence type="ECO:0000313" key="4">
    <source>
        <dbReference type="Proteomes" id="UP000625711"/>
    </source>
</evidence>
<feature type="compositionally biased region" description="Basic residues" evidence="1">
    <location>
        <begin position="98"/>
        <end position="108"/>
    </location>
</feature>
<organism evidence="3 4">
    <name type="scientific">Rhynchophorus ferrugineus</name>
    <name type="common">Red palm weevil</name>
    <name type="synonym">Curculio ferrugineus</name>
    <dbReference type="NCBI Taxonomy" id="354439"/>
    <lineage>
        <taxon>Eukaryota</taxon>
        <taxon>Metazoa</taxon>
        <taxon>Ecdysozoa</taxon>
        <taxon>Arthropoda</taxon>
        <taxon>Hexapoda</taxon>
        <taxon>Insecta</taxon>
        <taxon>Pterygota</taxon>
        <taxon>Neoptera</taxon>
        <taxon>Endopterygota</taxon>
        <taxon>Coleoptera</taxon>
        <taxon>Polyphaga</taxon>
        <taxon>Cucujiformia</taxon>
        <taxon>Curculionidae</taxon>
        <taxon>Dryophthorinae</taxon>
        <taxon>Rhynchophorus</taxon>
    </lineage>
</organism>
<proteinExistence type="predicted"/>
<name>A0A834IFY2_RHYFE</name>
<sequence length="133" mass="14661">MVLFKLQQKGSVVNFWCYKIVSLTLPLLFLSVFKYKNLTSKHNLKKRSVRNYRRTDVANTDTAISAVFTVSAGVNAQKSVASRIDGGASGGGGDGQRAKSHRPLRHPRGLLQPPGLVDVATALHLHCYQFRLP</sequence>
<feature type="region of interest" description="Disordered" evidence="1">
    <location>
        <begin position="83"/>
        <end position="110"/>
    </location>
</feature>
<evidence type="ECO:0000313" key="3">
    <source>
        <dbReference type="EMBL" id="KAF7280547.1"/>
    </source>
</evidence>
<keyword evidence="2" id="KW-0472">Membrane</keyword>
<dbReference type="EMBL" id="JAACXV010000286">
    <property type="protein sequence ID" value="KAF7280547.1"/>
    <property type="molecule type" value="Genomic_DNA"/>
</dbReference>
<keyword evidence="4" id="KW-1185">Reference proteome</keyword>
<evidence type="ECO:0000256" key="1">
    <source>
        <dbReference type="SAM" id="MobiDB-lite"/>
    </source>
</evidence>
<protein>
    <submittedName>
        <fullName evidence="3">Uncharacterized protein</fullName>
    </submittedName>
</protein>
<keyword evidence="2" id="KW-0812">Transmembrane</keyword>
<dbReference type="Proteomes" id="UP000625711">
    <property type="component" value="Unassembled WGS sequence"/>
</dbReference>